<reference evidence="4 5" key="1">
    <citation type="submission" date="2016-04" db="EMBL/GenBank/DDBJ databases">
        <title>Peptidophaga gingivicola gen. nov., sp. nov., isolated from human subgingival plaque.</title>
        <authorList>
            <person name="Beall C.J."/>
            <person name="Mokrzan E.M."/>
            <person name="Griffen A.L."/>
            <person name="Leys E.J."/>
        </authorList>
    </citation>
    <scope>NUCLEOTIDE SEQUENCE [LARGE SCALE GENOMIC DNA]</scope>
    <source>
        <strain evidence="4 5">BA112</strain>
    </source>
</reference>
<dbReference type="AlphaFoldDB" id="A0A179B4H2"/>
<gene>
    <name evidence="4" type="ORF">A4H34_03835</name>
</gene>
<name>A0A179B4H2_9ACTO</name>
<accession>A0A179B4H2</accession>
<sequence length="491" mass="49860">MLIAFVIPALSKRREILANAPLEDRYSEDLRMLKVSDAPGADRPNDDGQRGSVFFKRPEVDMAGGRVTKDVRELARDRARIRARMSKRAANLQRGFFGGALVAALAVLLWVGAAVGFASPLFAGIATAATLAYGAGFVYIYRKAAEADAADREELADIVAEIGPRRAQGRKVAADAARRSAKKRADVEARASLAQAARGARVEVRESDGARAAARRAAARKAAAQKAAATARIEGELRRRFERSKAASRISDAAGAGGKAGAGASGKSGGFGAYGDGQSADRAAGRVGSDASSAPRVGARKGVASNAGLRAGSGTGFSSASSKGSSASNGSSHDSYAGGSASRSARGGATVRGNIGPAARGAGGVVGNAPAVGDAPAGAGVGAGASSRRAEMPSYTLKPGSVDRKVVKPYTAPASATAPVPYRPQVIGERYDVATGVVMPSAPGEVPLSPAEAREAQAKVERAVEASVVSHSSEVLSGGSVLDALLERRRA</sequence>
<feature type="compositionally biased region" description="Gly residues" evidence="1">
    <location>
        <begin position="255"/>
        <end position="275"/>
    </location>
</feature>
<comment type="caution">
    <text evidence="4">The sequence shown here is derived from an EMBL/GenBank/DDBJ whole genome shotgun (WGS) entry which is preliminary data.</text>
</comment>
<proteinExistence type="predicted"/>
<evidence type="ECO:0000256" key="1">
    <source>
        <dbReference type="SAM" id="MobiDB-lite"/>
    </source>
</evidence>
<feature type="region of interest" description="Disordered" evidence="1">
    <location>
        <begin position="240"/>
        <end position="353"/>
    </location>
</feature>
<evidence type="ECO:0000313" key="5">
    <source>
        <dbReference type="Proteomes" id="UP000078368"/>
    </source>
</evidence>
<dbReference type="Pfam" id="PF20372">
    <property type="entry name" value="DUF6667"/>
    <property type="match status" value="1"/>
</dbReference>
<organism evidence="4 5">
    <name type="scientific">Peptidiphaga gingivicola</name>
    <dbReference type="NCBI Taxonomy" id="2741497"/>
    <lineage>
        <taxon>Bacteria</taxon>
        <taxon>Bacillati</taxon>
        <taxon>Actinomycetota</taxon>
        <taxon>Actinomycetes</taxon>
        <taxon>Actinomycetales</taxon>
        <taxon>Actinomycetaceae</taxon>
        <taxon>Peptidiphaga</taxon>
    </lineage>
</organism>
<evidence type="ECO:0000259" key="3">
    <source>
        <dbReference type="Pfam" id="PF20372"/>
    </source>
</evidence>
<feature type="domain" description="DUF6667" evidence="3">
    <location>
        <begin position="248"/>
        <end position="443"/>
    </location>
</feature>
<protein>
    <recommendedName>
        <fullName evidence="3">DUF6667 domain-containing protein</fullName>
    </recommendedName>
</protein>
<feature type="compositionally biased region" description="Low complexity" evidence="1">
    <location>
        <begin position="316"/>
        <end position="349"/>
    </location>
</feature>
<dbReference type="InterPro" id="IPR046608">
    <property type="entry name" value="DUF6667"/>
</dbReference>
<dbReference type="Proteomes" id="UP000078368">
    <property type="component" value="Unassembled WGS sequence"/>
</dbReference>
<keyword evidence="2" id="KW-0812">Transmembrane</keyword>
<evidence type="ECO:0000313" key="4">
    <source>
        <dbReference type="EMBL" id="OAP86305.1"/>
    </source>
</evidence>
<keyword evidence="2" id="KW-0472">Membrane</keyword>
<evidence type="ECO:0000256" key="2">
    <source>
        <dbReference type="SAM" id="Phobius"/>
    </source>
</evidence>
<feature type="region of interest" description="Disordered" evidence="1">
    <location>
        <begin position="378"/>
        <end position="397"/>
    </location>
</feature>
<feature type="transmembrane region" description="Helical" evidence="2">
    <location>
        <begin position="121"/>
        <end position="141"/>
    </location>
</feature>
<keyword evidence="2" id="KW-1133">Transmembrane helix</keyword>
<keyword evidence="5" id="KW-1185">Reference proteome</keyword>
<dbReference type="EMBL" id="LVZK01000001">
    <property type="protein sequence ID" value="OAP86305.1"/>
    <property type="molecule type" value="Genomic_DNA"/>
</dbReference>
<feature type="transmembrane region" description="Helical" evidence="2">
    <location>
        <begin position="95"/>
        <end position="115"/>
    </location>
</feature>